<protein>
    <recommendedName>
        <fullName evidence="4">General secretion pathway GspH domain-containing protein</fullName>
    </recommendedName>
</protein>
<comment type="caution">
    <text evidence="2">The sequence shown here is derived from an EMBL/GenBank/DDBJ whole genome shotgun (WGS) entry which is preliminary data.</text>
</comment>
<keyword evidence="1" id="KW-1133">Transmembrane helix</keyword>
<name>A0A1F5G1E8_9BACT</name>
<dbReference type="Gene3D" id="3.30.700.10">
    <property type="entry name" value="Glycoprotein, Type 4 Pilin"/>
    <property type="match status" value="1"/>
</dbReference>
<dbReference type="InterPro" id="IPR012902">
    <property type="entry name" value="N_methyl_site"/>
</dbReference>
<gene>
    <name evidence="2" type="ORF">A2164_03070</name>
</gene>
<dbReference type="Proteomes" id="UP000176317">
    <property type="component" value="Unassembled WGS sequence"/>
</dbReference>
<keyword evidence="1" id="KW-0472">Membrane</keyword>
<dbReference type="Pfam" id="PF07963">
    <property type="entry name" value="N_methyl"/>
    <property type="match status" value="1"/>
</dbReference>
<evidence type="ECO:0000313" key="3">
    <source>
        <dbReference type="Proteomes" id="UP000176317"/>
    </source>
</evidence>
<reference evidence="2 3" key="1">
    <citation type="journal article" date="2016" name="Nat. Commun.">
        <title>Thousands of microbial genomes shed light on interconnected biogeochemical processes in an aquifer system.</title>
        <authorList>
            <person name="Anantharaman K."/>
            <person name="Brown C.T."/>
            <person name="Hug L.A."/>
            <person name="Sharon I."/>
            <person name="Castelle C.J."/>
            <person name="Probst A.J."/>
            <person name="Thomas B.C."/>
            <person name="Singh A."/>
            <person name="Wilkins M.J."/>
            <person name="Karaoz U."/>
            <person name="Brodie E.L."/>
            <person name="Williams K.H."/>
            <person name="Hubbard S.S."/>
            <person name="Banfield J.F."/>
        </authorList>
    </citation>
    <scope>NUCLEOTIDE SEQUENCE [LARGE SCALE GENOMIC DNA]</scope>
</reference>
<evidence type="ECO:0008006" key="4">
    <source>
        <dbReference type="Google" id="ProtNLM"/>
    </source>
</evidence>
<accession>A0A1F5G1E8</accession>
<keyword evidence="1" id="KW-0812">Transmembrane</keyword>
<evidence type="ECO:0000256" key="1">
    <source>
        <dbReference type="SAM" id="Phobius"/>
    </source>
</evidence>
<dbReference type="InterPro" id="IPR045584">
    <property type="entry name" value="Pilin-like"/>
</dbReference>
<dbReference type="AlphaFoldDB" id="A0A1F5G1E8"/>
<organism evidence="2 3">
    <name type="scientific">Candidatus Curtissbacteria bacterium RBG_13_35_7</name>
    <dbReference type="NCBI Taxonomy" id="1797705"/>
    <lineage>
        <taxon>Bacteria</taxon>
        <taxon>Candidatus Curtissiibacteriota</taxon>
    </lineage>
</organism>
<sequence length="169" mass="18954">MNNEKGKFKNQITIHSHQRRSAFTLIEILLVIAIFAILAGFTTINLIKPQTSASINSTVNTLVADIKEQQLKSMVGDTEGQSIAQTYGVRFETNRYILFHGMYNPSEPSNFEINLDSNTTFTNLPSTQEFIFLKKSGEIINPNSLTIQNNETNEQKTLTINRLGAITIN</sequence>
<evidence type="ECO:0000313" key="2">
    <source>
        <dbReference type="EMBL" id="OGD85668.1"/>
    </source>
</evidence>
<dbReference type="NCBIfam" id="TIGR02532">
    <property type="entry name" value="IV_pilin_GFxxxE"/>
    <property type="match status" value="1"/>
</dbReference>
<feature type="transmembrane region" description="Helical" evidence="1">
    <location>
        <begin position="21"/>
        <end position="47"/>
    </location>
</feature>
<dbReference type="EMBL" id="MFAT01000059">
    <property type="protein sequence ID" value="OGD85668.1"/>
    <property type="molecule type" value="Genomic_DNA"/>
</dbReference>
<proteinExistence type="predicted"/>
<dbReference type="SUPFAM" id="SSF54523">
    <property type="entry name" value="Pili subunits"/>
    <property type="match status" value="1"/>
</dbReference>